<accession>A0A2D3L9R7</accession>
<feature type="chain" id="PRO_5013696123" evidence="2">
    <location>
        <begin position="30"/>
        <end position="611"/>
    </location>
</feature>
<evidence type="ECO:0000259" key="3">
    <source>
        <dbReference type="Pfam" id="PF10365"/>
    </source>
</evidence>
<dbReference type="Proteomes" id="UP000229630">
    <property type="component" value="Chromosome 2"/>
</dbReference>
<dbReference type="GO" id="GO:0016787">
    <property type="term" value="F:hydrolase activity"/>
    <property type="evidence" value="ECO:0007669"/>
    <property type="project" value="UniProtKB-KW"/>
</dbReference>
<keyword evidence="2" id="KW-0732">Signal</keyword>
<evidence type="ECO:0000256" key="2">
    <source>
        <dbReference type="SAM" id="SignalP"/>
    </source>
</evidence>
<sequence length="611" mass="64936">MKPHLLKNVYATMAALFIAMFVLPTTAQAQGTARIILEAHDVWKDGSGYQLLLDADHNLYGDKIPIGGPLWKDANPPADLYDGFEYKIPANADPSTKPQYMVVDGEDFVDIPAGIYDFCIAAPQADKKIWIAGDSDAPTRDNDYKFEAGKTYRFAMYKSTQDENDAAKLTITESGNVTTYKLWIGGTQVTSDNCSDLPHTSGTVSYDPPTRMLTLDNATINASDGSEGIWSKIDGLTIFIKGTTSITTNGAAAIKTEASHCTIGGGEKLKLSGKNFGLNAASNAFVTIVDCDIECDGSFGNDKNDADITIRNSKITAKGKGSPSVYGIQKLTLEACGIAQPEGAVYDPALFGIALNGQLVTEKVVIKTIENYDLEIANTKVTATNCSDLSVINGVSGTVNYDPTNKVLTLQNAAIVTENDNAILSNIDDLTIKCIGNNNLSAQKAALTFRNSLTIKGGGTLDVESQKDCAVFVNGGNLTIDNCTVNAKSKMYGISGNNGENEILAVKNATVTAEGTERGSVVDFATLELTGCSITQPTGAKFDPMKHCIVLNGEKVKTKVVITTPTAIEAPTADTAATQGIYTLSGIRLSGDQKDLPKGVYMVNGKKVVKQ</sequence>
<dbReference type="AlphaFoldDB" id="A0A2D3L9R7"/>
<dbReference type="RefSeq" id="WP_100020042.1">
    <property type="nucleotide sequence ID" value="NZ_CP024724.1"/>
</dbReference>
<evidence type="ECO:0000256" key="1">
    <source>
        <dbReference type="ARBA" id="ARBA00022801"/>
    </source>
</evidence>
<name>A0A2D3L9R7_PREIN</name>
<gene>
    <name evidence="4" type="ORF">CTM62_11210</name>
</gene>
<reference evidence="4 5" key="1">
    <citation type="submission" date="2017-11" db="EMBL/GenBank/DDBJ databases">
        <title>Genome sequencing of Prevotella intermedia KCOM 2837.</title>
        <authorList>
            <person name="Kook J.-K."/>
            <person name="Park S.-N."/>
            <person name="Lim Y.K."/>
        </authorList>
    </citation>
    <scope>NUCLEOTIDE SEQUENCE [LARGE SCALE GENOMIC DNA]</scope>
    <source>
        <strain evidence="4 5">KCOM 2837</strain>
    </source>
</reference>
<dbReference type="EMBL" id="CP024724">
    <property type="protein sequence ID" value="ATV27329.1"/>
    <property type="molecule type" value="Genomic_DNA"/>
</dbReference>
<evidence type="ECO:0000313" key="5">
    <source>
        <dbReference type="Proteomes" id="UP000229630"/>
    </source>
</evidence>
<feature type="domain" description="Peptidase C25 gingipain C-terminal" evidence="3">
    <location>
        <begin position="30"/>
        <end position="160"/>
    </location>
</feature>
<dbReference type="InterPro" id="IPR018832">
    <property type="entry name" value="Pept_C25_gingipain_C"/>
</dbReference>
<protein>
    <submittedName>
        <fullName evidence="4">Peptidase</fullName>
    </submittedName>
</protein>
<organism evidence="4 5">
    <name type="scientific">Prevotella intermedia</name>
    <dbReference type="NCBI Taxonomy" id="28131"/>
    <lineage>
        <taxon>Bacteria</taxon>
        <taxon>Pseudomonadati</taxon>
        <taxon>Bacteroidota</taxon>
        <taxon>Bacteroidia</taxon>
        <taxon>Bacteroidales</taxon>
        <taxon>Prevotellaceae</taxon>
        <taxon>Prevotella</taxon>
    </lineage>
</organism>
<feature type="signal peptide" evidence="2">
    <location>
        <begin position="1"/>
        <end position="29"/>
    </location>
</feature>
<keyword evidence="1" id="KW-0378">Hydrolase</keyword>
<dbReference type="Pfam" id="PF10365">
    <property type="entry name" value="DUF2436"/>
    <property type="match status" value="1"/>
</dbReference>
<proteinExistence type="predicted"/>
<evidence type="ECO:0000313" key="4">
    <source>
        <dbReference type="EMBL" id="ATV27329.1"/>
    </source>
</evidence>